<name>A0ABS7Q0F3_9SPHN</name>
<evidence type="ECO:0000259" key="1">
    <source>
        <dbReference type="Pfam" id="PF07883"/>
    </source>
</evidence>
<dbReference type="InterPro" id="IPR025499">
    <property type="entry name" value="KdgF"/>
</dbReference>
<dbReference type="InterPro" id="IPR014710">
    <property type="entry name" value="RmlC-like_jellyroll"/>
</dbReference>
<dbReference type="Proteomes" id="UP000706039">
    <property type="component" value="Unassembled WGS sequence"/>
</dbReference>
<comment type="caution">
    <text evidence="2">The sequence shown here is derived from an EMBL/GenBank/DDBJ whole genome shotgun (WGS) entry which is preliminary data.</text>
</comment>
<dbReference type="Gene3D" id="2.60.120.10">
    <property type="entry name" value="Jelly Rolls"/>
    <property type="match status" value="1"/>
</dbReference>
<dbReference type="InterPro" id="IPR052535">
    <property type="entry name" value="Bacilysin_H2HPP_isomerase"/>
</dbReference>
<dbReference type="PANTHER" id="PTHR40112:SF1">
    <property type="entry name" value="H2HPP ISOMERASE"/>
    <property type="match status" value="1"/>
</dbReference>
<dbReference type="EMBL" id="JAINVV010000016">
    <property type="protein sequence ID" value="MBY8826365.1"/>
    <property type="molecule type" value="Genomic_DNA"/>
</dbReference>
<accession>A0ABS7Q0F3</accession>
<protein>
    <submittedName>
        <fullName evidence="2">Cupin domain-containing protein</fullName>
    </submittedName>
</protein>
<proteinExistence type="predicted"/>
<dbReference type="InterPro" id="IPR013096">
    <property type="entry name" value="Cupin_2"/>
</dbReference>
<sequence length="134" mass="15248">MVEILKWDDVPLEEVAEGMSRQIVTGEKMTIARIYFDDGFVVPLHAHENEQVTQVVEGTMRFWFDEAKSETRDLHAGEVMVIPPHQPHGAEMIGRVVEIDMWSPRREDWLKKTDDYLRGGTAGALTETVDPARG</sequence>
<dbReference type="Pfam" id="PF07883">
    <property type="entry name" value="Cupin_2"/>
    <property type="match status" value="1"/>
</dbReference>
<dbReference type="PIRSF" id="PIRSF029883">
    <property type="entry name" value="KdgF"/>
    <property type="match status" value="1"/>
</dbReference>
<organism evidence="2 3">
    <name type="scientific">Sphingomonas colocasiae</name>
    <dbReference type="NCBI Taxonomy" id="1848973"/>
    <lineage>
        <taxon>Bacteria</taxon>
        <taxon>Pseudomonadati</taxon>
        <taxon>Pseudomonadota</taxon>
        <taxon>Alphaproteobacteria</taxon>
        <taxon>Sphingomonadales</taxon>
        <taxon>Sphingomonadaceae</taxon>
        <taxon>Sphingomonas</taxon>
    </lineage>
</organism>
<reference evidence="2 3" key="1">
    <citation type="submission" date="2021-08" db="EMBL/GenBank/DDBJ databases">
        <authorList>
            <person name="Tuo L."/>
        </authorList>
    </citation>
    <scope>NUCLEOTIDE SEQUENCE [LARGE SCALE GENOMIC DNA]</scope>
    <source>
        <strain evidence="2 3">JCM 31229</strain>
    </source>
</reference>
<dbReference type="InterPro" id="IPR011051">
    <property type="entry name" value="RmlC_Cupin_sf"/>
</dbReference>
<feature type="domain" description="Cupin type-2" evidence="1">
    <location>
        <begin position="39"/>
        <end position="94"/>
    </location>
</feature>
<keyword evidence="3" id="KW-1185">Reference proteome</keyword>
<dbReference type="PANTHER" id="PTHR40112">
    <property type="entry name" value="H2HPP ISOMERASE"/>
    <property type="match status" value="1"/>
</dbReference>
<dbReference type="SUPFAM" id="SSF51182">
    <property type="entry name" value="RmlC-like cupins"/>
    <property type="match status" value="1"/>
</dbReference>
<dbReference type="RefSeq" id="WP_222993948.1">
    <property type="nucleotide sequence ID" value="NZ_JAINVV010000016.1"/>
</dbReference>
<evidence type="ECO:0000313" key="2">
    <source>
        <dbReference type="EMBL" id="MBY8826365.1"/>
    </source>
</evidence>
<evidence type="ECO:0000313" key="3">
    <source>
        <dbReference type="Proteomes" id="UP000706039"/>
    </source>
</evidence>
<dbReference type="CDD" id="cd02238">
    <property type="entry name" value="cupin_KdgF"/>
    <property type="match status" value="1"/>
</dbReference>
<gene>
    <name evidence="2" type="ORF">K7G82_28940</name>
</gene>